<sequence length="433" mass="48438">MQKDFDIVVFGATGYTGMIVCEELARYSRKNSNIAWAVAGRSDSNLQKTLHQISERTGLPPVKQISRIVATVENPESLLAMAERAKVVINCVGPFSVNGEEVVKACLKGGAHSLDISCENQYLESVQLRYDAEARKKGLFVIGSLGFDSVPTEVGIQYTVEKFPGALNEVEAFIYTPPMPSKSTLSMFETMTAELSNAKNLGELRKRLFPRGLPKPPSLQKPRSRLFYEDAVSSWCIPYVGSNEGVVFRSQRRLYESNRIDQAIQFRCYRCVPNYLLGLFLLIYGFIIGVLLEFAVTRKLLLRKYKLFSAGMVSKEGSPRDHLETTSFTTTFLGLGYEKSERAKTGEPTKFIITRLRGPDPYFITTAICVVQAAIILLSNADRMPDKSGVFSPGAAFWNTDYIQRLRDRGLTFEVVSNEGGDTEQRQDKDKET</sequence>
<dbReference type="AlphaFoldDB" id="A0A0R3U5R5"/>
<reference evidence="6" key="2">
    <citation type="submission" date="2019-11" db="UniProtKB">
        <authorList>
            <consortium name="WormBaseParasite"/>
        </authorList>
    </citation>
    <scope>IDENTIFICATION</scope>
</reference>
<organism evidence="6">
    <name type="scientific">Mesocestoides corti</name>
    <name type="common">Flatworm</name>
    <dbReference type="NCBI Taxonomy" id="53468"/>
    <lineage>
        <taxon>Eukaryota</taxon>
        <taxon>Metazoa</taxon>
        <taxon>Spiralia</taxon>
        <taxon>Lophotrochozoa</taxon>
        <taxon>Platyhelminthes</taxon>
        <taxon>Cestoda</taxon>
        <taxon>Eucestoda</taxon>
        <taxon>Cyclophyllidea</taxon>
        <taxon>Mesocestoididae</taxon>
        <taxon>Mesocestoides</taxon>
    </lineage>
</organism>
<dbReference type="Proteomes" id="UP000267029">
    <property type="component" value="Unassembled WGS sequence"/>
</dbReference>
<keyword evidence="2" id="KW-0812">Transmembrane</keyword>
<dbReference type="Pfam" id="PF03435">
    <property type="entry name" value="Sacchrp_dh_NADP"/>
    <property type="match status" value="1"/>
</dbReference>
<dbReference type="STRING" id="53468.A0A0R3U5R5"/>
<dbReference type="FunFam" id="3.40.50.720:FF:000178">
    <property type="entry name" value="Saccharopine dehydrogenase-like oxidoreductase"/>
    <property type="match status" value="1"/>
</dbReference>
<evidence type="ECO:0000313" key="4">
    <source>
        <dbReference type="EMBL" id="VDD76074.1"/>
    </source>
</evidence>
<dbReference type="Gene3D" id="3.40.50.720">
    <property type="entry name" value="NAD(P)-binding Rossmann-like Domain"/>
    <property type="match status" value="1"/>
</dbReference>
<keyword evidence="5" id="KW-1185">Reference proteome</keyword>
<name>A0A0R3U5R5_MESCO</name>
<evidence type="ECO:0000259" key="3">
    <source>
        <dbReference type="Pfam" id="PF03435"/>
    </source>
</evidence>
<accession>A0A0R3U5R5</accession>
<dbReference type="InterPro" id="IPR051276">
    <property type="entry name" value="Saccharopine_DH-like_oxidrdct"/>
</dbReference>
<dbReference type="EMBL" id="UXSR01000313">
    <property type="protein sequence ID" value="VDD76074.1"/>
    <property type="molecule type" value="Genomic_DNA"/>
</dbReference>
<protein>
    <submittedName>
        <fullName evidence="6">Sacchrp_dh_NADP domain-containing protein</fullName>
    </submittedName>
</protein>
<evidence type="ECO:0000313" key="6">
    <source>
        <dbReference type="WBParaSite" id="MCU_007751-RC"/>
    </source>
</evidence>
<reference evidence="4 5" key="1">
    <citation type="submission" date="2018-10" db="EMBL/GenBank/DDBJ databases">
        <authorList>
            <consortium name="Pathogen Informatics"/>
        </authorList>
    </citation>
    <scope>NUCLEOTIDE SEQUENCE [LARGE SCALE GENOMIC DNA]</scope>
</reference>
<dbReference type="SUPFAM" id="SSF51735">
    <property type="entry name" value="NAD(P)-binding Rossmann-fold domains"/>
    <property type="match status" value="1"/>
</dbReference>
<dbReference type="GO" id="GO:0009247">
    <property type="term" value="P:glycolipid biosynthetic process"/>
    <property type="evidence" value="ECO:0007669"/>
    <property type="project" value="TreeGrafter"/>
</dbReference>
<proteinExistence type="inferred from homology"/>
<dbReference type="GO" id="GO:0005886">
    <property type="term" value="C:plasma membrane"/>
    <property type="evidence" value="ECO:0007669"/>
    <property type="project" value="TreeGrafter"/>
</dbReference>
<keyword evidence="2" id="KW-0472">Membrane</keyword>
<dbReference type="GO" id="GO:0005739">
    <property type="term" value="C:mitochondrion"/>
    <property type="evidence" value="ECO:0007669"/>
    <property type="project" value="TreeGrafter"/>
</dbReference>
<evidence type="ECO:0000313" key="5">
    <source>
        <dbReference type="Proteomes" id="UP000267029"/>
    </source>
</evidence>
<dbReference type="GO" id="GO:0005811">
    <property type="term" value="C:lipid droplet"/>
    <property type="evidence" value="ECO:0007669"/>
    <property type="project" value="TreeGrafter"/>
</dbReference>
<dbReference type="PANTHER" id="PTHR12286">
    <property type="entry name" value="SACCHAROPINE DEHYDROGENASE-LIKE OXIDOREDUCTASE"/>
    <property type="match status" value="1"/>
</dbReference>
<dbReference type="InterPro" id="IPR036291">
    <property type="entry name" value="NAD(P)-bd_dom_sf"/>
</dbReference>
<dbReference type="PANTHER" id="PTHR12286:SF5">
    <property type="entry name" value="SACCHAROPINE DEHYDROGENASE-LIKE OXIDOREDUCTASE"/>
    <property type="match status" value="1"/>
</dbReference>
<dbReference type="OrthoDB" id="10268090at2759"/>
<gene>
    <name evidence="4" type="ORF">MCOS_LOCUS2077</name>
</gene>
<feature type="domain" description="Saccharopine dehydrogenase NADP binding" evidence="3">
    <location>
        <begin position="7"/>
        <end position="142"/>
    </location>
</feature>
<evidence type="ECO:0000256" key="1">
    <source>
        <dbReference type="ARBA" id="ARBA00038048"/>
    </source>
</evidence>
<feature type="transmembrane region" description="Helical" evidence="2">
    <location>
        <begin position="275"/>
        <end position="296"/>
    </location>
</feature>
<evidence type="ECO:0000256" key="2">
    <source>
        <dbReference type="SAM" id="Phobius"/>
    </source>
</evidence>
<dbReference type="InterPro" id="IPR005097">
    <property type="entry name" value="Sacchrp_dh_NADP-bd"/>
</dbReference>
<comment type="similarity">
    <text evidence="1">Belongs to the saccharopine dehydrogenase family.</text>
</comment>
<dbReference type="WBParaSite" id="MCU_007751-RC">
    <property type="protein sequence ID" value="MCU_007751-RC"/>
    <property type="gene ID" value="MCU_007751"/>
</dbReference>
<keyword evidence="2" id="KW-1133">Transmembrane helix</keyword>